<keyword evidence="4" id="KW-1185">Reference proteome</keyword>
<dbReference type="Gene3D" id="3.30.300.30">
    <property type="match status" value="1"/>
</dbReference>
<dbReference type="InterPro" id="IPR011880">
    <property type="entry name" value="PA_CoA_ligase"/>
</dbReference>
<dbReference type="CDD" id="cd05913">
    <property type="entry name" value="PaaK"/>
    <property type="match status" value="1"/>
</dbReference>
<dbReference type="EMBL" id="WSLF01000002">
    <property type="protein sequence ID" value="KAE9636174.1"/>
    <property type="molecule type" value="Genomic_DNA"/>
</dbReference>
<dbReference type="Gene3D" id="3.40.50.12780">
    <property type="entry name" value="N-terminal domain of ligase-like"/>
    <property type="match status" value="1"/>
</dbReference>
<dbReference type="AlphaFoldDB" id="A0A7C8HFN3"/>
<feature type="domain" description="AMP-dependent ligase C-terminal" evidence="2">
    <location>
        <begin position="343"/>
        <end position="436"/>
    </location>
</feature>
<dbReference type="Proteomes" id="UP000483018">
    <property type="component" value="Unassembled WGS sequence"/>
</dbReference>
<feature type="domain" description="AMP-dependent synthetase/ligase" evidence="1">
    <location>
        <begin position="57"/>
        <end position="294"/>
    </location>
</feature>
<comment type="caution">
    <text evidence="3">The sequence shown here is derived from an EMBL/GenBank/DDBJ whole genome shotgun (WGS) entry which is preliminary data.</text>
</comment>
<dbReference type="InterPro" id="IPR042099">
    <property type="entry name" value="ANL_N_sf"/>
</dbReference>
<gene>
    <name evidence="3" type="ORF">GND95_03355</name>
</gene>
<dbReference type="GO" id="GO:0010124">
    <property type="term" value="P:phenylacetate catabolic process"/>
    <property type="evidence" value="ECO:0007669"/>
    <property type="project" value="InterPro"/>
</dbReference>
<dbReference type="RefSeq" id="WP_158739428.1">
    <property type="nucleotide sequence ID" value="NZ_JAFBEP010000003.1"/>
</dbReference>
<dbReference type="PANTHER" id="PTHR43845">
    <property type="entry name" value="BLR5969 PROTEIN"/>
    <property type="match status" value="1"/>
</dbReference>
<evidence type="ECO:0000259" key="2">
    <source>
        <dbReference type="Pfam" id="PF14535"/>
    </source>
</evidence>
<dbReference type="OrthoDB" id="580775at2"/>
<dbReference type="SUPFAM" id="SSF56801">
    <property type="entry name" value="Acetyl-CoA synthetase-like"/>
    <property type="match status" value="1"/>
</dbReference>
<sequence length="438" mass="49557">MSYQRYWNESIETMPREELEAYQTEQLKEHLKYAYEHSPYYKQSFDESGVKPEDFKVLSDLSKFPFINKQIERDAQISKPLLGTLTAVPEEDVVFVSASSGSTGVPTLSPFTKTDFDEFQDIQSRLFWAAGMRPHDRYVHALNFTLFVGGPDVIGAQNLGALCIWAGTIPSERLLYILQEFQPTVIWTTPSYAWYLGETAKKQGINPATDLAINKIIVAGEPGGSIEATRKAIEDLWDAEVYDFYGISDIYGACAGMCSARNGLHIAEDQIYVEVIDPVTLEPVKDGQRGELVLTTLRKQARPMIRFRTGDIAIFNKEKCECGRTHGRIQVVGRLDDMLIVSGVNIFPSDIEFIVRNIKELNGEYRVYAISENFTTKFKVEVEKHADVTITNEELSEKVSHNIKARLGVRPKEVVILEEGALPRATHKAKRFIDLREQ</sequence>
<name>A0A7C8HFN3_9FIRM</name>
<dbReference type="InterPro" id="IPR000873">
    <property type="entry name" value="AMP-dep_synth/lig_dom"/>
</dbReference>
<accession>A0A7C8HFN3</accession>
<dbReference type="Pfam" id="PF00501">
    <property type="entry name" value="AMP-binding"/>
    <property type="match status" value="1"/>
</dbReference>
<evidence type="ECO:0000313" key="4">
    <source>
        <dbReference type="Proteomes" id="UP000483018"/>
    </source>
</evidence>
<dbReference type="PANTHER" id="PTHR43845:SF1">
    <property type="entry name" value="BLR5969 PROTEIN"/>
    <property type="match status" value="1"/>
</dbReference>
<evidence type="ECO:0000259" key="1">
    <source>
        <dbReference type="Pfam" id="PF00501"/>
    </source>
</evidence>
<dbReference type="Pfam" id="PF14535">
    <property type="entry name" value="AMP-binding_C_2"/>
    <property type="match status" value="1"/>
</dbReference>
<organism evidence="3 4">
    <name type="scientific">Defluviitalea raffinosedens</name>
    <dbReference type="NCBI Taxonomy" id="1450156"/>
    <lineage>
        <taxon>Bacteria</taxon>
        <taxon>Bacillati</taxon>
        <taxon>Bacillota</taxon>
        <taxon>Clostridia</taxon>
        <taxon>Lachnospirales</taxon>
        <taxon>Defluviitaleaceae</taxon>
        <taxon>Defluviitalea</taxon>
    </lineage>
</organism>
<protein>
    <submittedName>
        <fullName evidence="3">AMP-binding protein</fullName>
    </submittedName>
</protein>
<dbReference type="InterPro" id="IPR028154">
    <property type="entry name" value="AMP-dep_Lig_C"/>
</dbReference>
<dbReference type="InterPro" id="IPR045851">
    <property type="entry name" value="AMP-bd_C_sf"/>
</dbReference>
<proteinExistence type="predicted"/>
<dbReference type="GO" id="GO:0047475">
    <property type="term" value="F:phenylacetate-CoA ligase activity"/>
    <property type="evidence" value="ECO:0007669"/>
    <property type="project" value="InterPro"/>
</dbReference>
<reference evidence="3 4" key="1">
    <citation type="submission" date="2019-12" db="EMBL/GenBank/DDBJ databases">
        <title>Defluviitalea raffinosedens, isolated from a biogas fermenter, genome sequencing and characterization.</title>
        <authorList>
            <person name="Rettenmaier R."/>
            <person name="Schneider M."/>
            <person name="Neuhaus K."/>
            <person name="Liebl W."/>
            <person name="Zverlov V."/>
        </authorList>
    </citation>
    <scope>NUCLEOTIDE SEQUENCE [LARGE SCALE GENOMIC DNA]</scope>
    <source>
        <strain evidence="3 4">249c-K6</strain>
    </source>
</reference>
<evidence type="ECO:0000313" key="3">
    <source>
        <dbReference type="EMBL" id="KAE9636174.1"/>
    </source>
</evidence>